<dbReference type="Proteomes" id="UP001283341">
    <property type="component" value="Unassembled WGS sequence"/>
</dbReference>
<dbReference type="PANTHER" id="PTHR40780">
    <property type="entry name" value="DUF3669 DOMAIN-CONTAINING PROTEIN"/>
    <property type="match status" value="1"/>
</dbReference>
<reference evidence="1" key="1">
    <citation type="journal article" date="2023" name="Mol. Phylogenet. Evol.">
        <title>Genome-scale phylogeny and comparative genomics of the fungal order Sordariales.</title>
        <authorList>
            <person name="Hensen N."/>
            <person name="Bonometti L."/>
            <person name="Westerberg I."/>
            <person name="Brannstrom I.O."/>
            <person name="Guillou S."/>
            <person name="Cros-Aarteil S."/>
            <person name="Calhoun S."/>
            <person name="Haridas S."/>
            <person name="Kuo A."/>
            <person name="Mondo S."/>
            <person name="Pangilinan J."/>
            <person name="Riley R."/>
            <person name="LaButti K."/>
            <person name="Andreopoulos B."/>
            <person name="Lipzen A."/>
            <person name="Chen C."/>
            <person name="Yan M."/>
            <person name="Daum C."/>
            <person name="Ng V."/>
            <person name="Clum A."/>
            <person name="Steindorff A."/>
            <person name="Ohm R.A."/>
            <person name="Martin F."/>
            <person name="Silar P."/>
            <person name="Natvig D.O."/>
            <person name="Lalanne C."/>
            <person name="Gautier V."/>
            <person name="Ament-Velasquez S.L."/>
            <person name="Kruys A."/>
            <person name="Hutchinson M.I."/>
            <person name="Powell A.J."/>
            <person name="Barry K."/>
            <person name="Miller A.N."/>
            <person name="Grigoriev I.V."/>
            <person name="Debuchy R."/>
            <person name="Gladieux P."/>
            <person name="Hiltunen Thoren M."/>
            <person name="Johannesson H."/>
        </authorList>
    </citation>
    <scope>NUCLEOTIDE SEQUENCE</scope>
    <source>
        <strain evidence="1">CBS 118394</strain>
    </source>
</reference>
<accession>A0AAE0HX45</accession>
<gene>
    <name evidence="1" type="ORF">B0H66DRAFT_627104</name>
</gene>
<reference evidence="1" key="2">
    <citation type="submission" date="2023-06" db="EMBL/GenBank/DDBJ databases">
        <authorList>
            <consortium name="Lawrence Berkeley National Laboratory"/>
            <person name="Haridas S."/>
            <person name="Hensen N."/>
            <person name="Bonometti L."/>
            <person name="Westerberg I."/>
            <person name="Brannstrom I.O."/>
            <person name="Guillou S."/>
            <person name="Cros-Aarteil S."/>
            <person name="Calhoun S."/>
            <person name="Kuo A."/>
            <person name="Mondo S."/>
            <person name="Pangilinan J."/>
            <person name="Riley R."/>
            <person name="Labutti K."/>
            <person name="Andreopoulos B."/>
            <person name="Lipzen A."/>
            <person name="Chen C."/>
            <person name="Yanf M."/>
            <person name="Daum C."/>
            <person name="Ng V."/>
            <person name="Clum A."/>
            <person name="Steindorff A."/>
            <person name="Ohm R."/>
            <person name="Martin F."/>
            <person name="Silar P."/>
            <person name="Natvig D."/>
            <person name="Lalanne C."/>
            <person name="Gautier V."/>
            <person name="Ament-Velasquez S.L."/>
            <person name="Kruys A."/>
            <person name="Hutchinson M.I."/>
            <person name="Powell A.J."/>
            <person name="Barry K."/>
            <person name="Miller A.N."/>
            <person name="Grigoriev I.V."/>
            <person name="Debuchy R."/>
            <person name="Gladieux P."/>
            <person name="Thoren M.H."/>
            <person name="Johannesson H."/>
        </authorList>
    </citation>
    <scope>NUCLEOTIDE SEQUENCE</scope>
    <source>
        <strain evidence="1">CBS 118394</strain>
    </source>
</reference>
<dbReference type="AlphaFoldDB" id="A0AAE0HX45"/>
<comment type="caution">
    <text evidence="1">The sequence shown here is derived from an EMBL/GenBank/DDBJ whole genome shotgun (WGS) entry which is preliminary data.</text>
</comment>
<dbReference type="PANTHER" id="PTHR40780:SF2">
    <property type="entry name" value="DUF3669 DOMAIN-CONTAINING PROTEIN"/>
    <property type="match status" value="1"/>
</dbReference>
<name>A0AAE0HX45_9PEZI</name>
<evidence type="ECO:0000313" key="2">
    <source>
        <dbReference type="Proteomes" id="UP001283341"/>
    </source>
</evidence>
<sequence length="190" mass="21235">MTRRTNIASREPISAKILLQPMQQLGLDVMGIASAMGKAFVIMPWGAGVNGDDVEFVLGSSATRGRGDGTLDLQYWPIGLFLLDFGQCDRVNFSDDVDDVYQAFKGAMKSPEVYAAFKEVYMGAGQTILEQRNLENKFHLEDFMREYEEYAEDFLLSLGHDTSKESASTIDPRYLYFPGTAHISHCSTSY</sequence>
<protein>
    <submittedName>
        <fullName evidence="1">Uncharacterized protein</fullName>
    </submittedName>
</protein>
<organism evidence="1 2">
    <name type="scientific">Apodospora peruviana</name>
    <dbReference type="NCBI Taxonomy" id="516989"/>
    <lineage>
        <taxon>Eukaryota</taxon>
        <taxon>Fungi</taxon>
        <taxon>Dikarya</taxon>
        <taxon>Ascomycota</taxon>
        <taxon>Pezizomycotina</taxon>
        <taxon>Sordariomycetes</taxon>
        <taxon>Sordariomycetidae</taxon>
        <taxon>Sordariales</taxon>
        <taxon>Lasiosphaeriaceae</taxon>
        <taxon>Apodospora</taxon>
    </lineage>
</organism>
<keyword evidence="2" id="KW-1185">Reference proteome</keyword>
<evidence type="ECO:0000313" key="1">
    <source>
        <dbReference type="EMBL" id="KAK3314543.1"/>
    </source>
</evidence>
<dbReference type="EMBL" id="JAUEDM010000006">
    <property type="protein sequence ID" value="KAK3314543.1"/>
    <property type="molecule type" value="Genomic_DNA"/>
</dbReference>
<proteinExistence type="predicted"/>